<keyword evidence="3" id="KW-1185">Reference proteome</keyword>
<dbReference type="GO" id="GO:0008237">
    <property type="term" value="F:metallopeptidase activity"/>
    <property type="evidence" value="ECO:0007669"/>
    <property type="project" value="InterPro"/>
</dbReference>
<keyword evidence="1" id="KW-0732">Signal</keyword>
<organism evidence="2 3">
    <name type="scientific">Xylaria flabelliformis</name>
    <dbReference type="NCBI Taxonomy" id="2512241"/>
    <lineage>
        <taxon>Eukaryota</taxon>
        <taxon>Fungi</taxon>
        <taxon>Dikarya</taxon>
        <taxon>Ascomycota</taxon>
        <taxon>Pezizomycotina</taxon>
        <taxon>Sordariomycetes</taxon>
        <taxon>Xylariomycetidae</taxon>
        <taxon>Xylariales</taxon>
        <taxon>Xylariaceae</taxon>
        <taxon>Xylaria</taxon>
    </lineage>
</organism>
<comment type="caution">
    <text evidence="2">The sequence shown here is derived from an EMBL/GenBank/DDBJ whole genome shotgun (WGS) entry which is preliminary data.</text>
</comment>
<gene>
    <name evidence="2" type="ORF">FHL15_004726</name>
</gene>
<feature type="chain" id="PRO_5021706413" description="Lysine-specific metallo-endopeptidase domain-containing protein" evidence="1">
    <location>
        <begin position="20"/>
        <end position="308"/>
    </location>
</feature>
<dbReference type="InterPro" id="IPR024079">
    <property type="entry name" value="MetalloPept_cat_dom_sf"/>
</dbReference>
<evidence type="ECO:0000313" key="2">
    <source>
        <dbReference type="EMBL" id="TRX94259.1"/>
    </source>
</evidence>
<evidence type="ECO:0008006" key="4">
    <source>
        <dbReference type="Google" id="ProtNLM"/>
    </source>
</evidence>
<dbReference type="Proteomes" id="UP000319160">
    <property type="component" value="Unassembled WGS sequence"/>
</dbReference>
<dbReference type="AlphaFoldDB" id="A0A553I234"/>
<evidence type="ECO:0000313" key="3">
    <source>
        <dbReference type="Proteomes" id="UP000319160"/>
    </source>
</evidence>
<dbReference type="Gene3D" id="3.40.390.10">
    <property type="entry name" value="Collagenase (Catalytic Domain)"/>
    <property type="match status" value="1"/>
</dbReference>
<accession>A0A553I234</accession>
<proteinExistence type="predicted"/>
<name>A0A553I234_9PEZI</name>
<dbReference type="EMBL" id="VFLP01000023">
    <property type="protein sequence ID" value="TRX94259.1"/>
    <property type="molecule type" value="Genomic_DNA"/>
</dbReference>
<reference evidence="3" key="1">
    <citation type="submission" date="2019-06" db="EMBL/GenBank/DDBJ databases">
        <title>Draft genome sequence of the griseofulvin-producing fungus Xylaria cubensis strain G536.</title>
        <authorList>
            <person name="Mead M.E."/>
            <person name="Raja H.A."/>
            <person name="Steenwyk J.L."/>
            <person name="Knowles S.L."/>
            <person name="Oberlies N.H."/>
            <person name="Rokas A."/>
        </authorList>
    </citation>
    <scope>NUCLEOTIDE SEQUENCE [LARGE SCALE GENOMIC DNA]</scope>
    <source>
        <strain evidence="3">G536</strain>
    </source>
</reference>
<protein>
    <recommendedName>
        <fullName evidence="4">Lysine-specific metallo-endopeptidase domain-containing protein</fullName>
    </recommendedName>
</protein>
<dbReference type="STRING" id="2512241.A0A553I234"/>
<dbReference type="SUPFAM" id="SSF55486">
    <property type="entry name" value="Metalloproteases ('zincins'), catalytic domain"/>
    <property type="match status" value="1"/>
</dbReference>
<feature type="signal peptide" evidence="1">
    <location>
        <begin position="1"/>
        <end position="19"/>
    </location>
</feature>
<sequence>MRYTESMSVILLLAGSTSAVALPSGQFNGGLHHLFARGESYDASCNRKIPGSDKIYKDKISTAFADAGALALATQNGKDSKKNAFTESTAFSHYFGEGEKDQVKEMMQAIYNNRIPDDSNHEGQGYTITVKCGSDQDAECGPSVLAATSAKPGDSTMVFCDRFFSANTAQTKQDLSTKMLGTKRGQWCQTGEKFPFFEVAGLTVFHEMTHLHVVGQQAGLSARPDPDGYDSSGTVDVYVKGSDDDRAHYDGLEPWEAARKLRQLWSTYEGDNSAYKPTTPATENAESYAAAALEFYFLNGCTWDVILP</sequence>
<dbReference type="OrthoDB" id="5381562at2759"/>
<evidence type="ECO:0000256" key="1">
    <source>
        <dbReference type="SAM" id="SignalP"/>
    </source>
</evidence>